<dbReference type="Proteomes" id="UP000031594">
    <property type="component" value="Unassembled WGS sequence"/>
</dbReference>
<evidence type="ECO:0000313" key="3">
    <source>
        <dbReference type="EMBL" id="KIE59433.1"/>
    </source>
</evidence>
<dbReference type="RefSeq" id="WP_039720690.1">
    <property type="nucleotide sequence ID" value="NZ_CP037899.1"/>
</dbReference>
<dbReference type="InterPro" id="IPR045582">
    <property type="entry name" value="Trehalase-like_N"/>
</dbReference>
<protein>
    <submittedName>
        <fullName evidence="4">GH15 family glucan-1,4-alpha-glucosidase</fullName>
    </submittedName>
    <submittedName>
        <fullName evidence="3">Glucoamylase</fullName>
    </submittedName>
</protein>
<dbReference type="InterPro" id="IPR012341">
    <property type="entry name" value="6hp_glycosidase-like_sf"/>
</dbReference>
<reference evidence="3 5" key="1">
    <citation type="submission" date="2014-08" db="EMBL/GenBank/DDBJ databases">
        <title>Methylacidiphilum kamchatkense strain Kam1 draft genome sequence.</title>
        <authorList>
            <person name="Birkeland N.-K."/>
            <person name="Erikstad H.A."/>
        </authorList>
    </citation>
    <scope>NUCLEOTIDE SEQUENCE [LARGE SCALE GENOMIC DNA]</scope>
    <source>
        <strain evidence="3 5">Kam1</strain>
    </source>
</reference>
<reference evidence="6" key="3">
    <citation type="submission" date="2019-03" db="EMBL/GenBank/DDBJ databases">
        <title>Complete genome of Methylacidiphilum kamchatkense Kam1.</title>
        <authorList>
            <person name="Kruse T."/>
            <person name="Murarilal Ratnadevi C."/>
            <person name="Erikstad H.-A."/>
            <person name="Birkeland N.-K."/>
        </authorList>
    </citation>
    <scope>NUCLEOTIDE SEQUENCE [LARGE SCALE GENOMIC DNA]</scope>
    <source>
        <strain evidence="6">kam1</strain>
    </source>
</reference>
<evidence type="ECO:0000313" key="4">
    <source>
        <dbReference type="EMBL" id="QDQ42576.1"/>
    </source>
</evidence>
<dbReference type="STRING" id="1202785.A946_01745"/>
<dbReference type="OrthoDB" id="3902805at2"/>
<feature type="domain" description="Trehalase-like N-terminal" evidence="2">
    <location>
        <begin position="4"/>
        <end position="169"/>
    </location>
</feature>
<dbReference type="Pfam" id="PF00723">
    <property type="entry name" value="Glyco_hydro_15"/>
    <property type="match status" value="1"/>
</dbReference>
<dbReference type="KEGG" id="mkc:kam1_1351"/>
<keyword evidence="5" id="KW-1185">Reference proteome</keyword>
<dbReference type="GO" id="GO:0004553">
    <property type="term" value="F:hydrolase activity, hydrolyzing O-glycosyl compounds"/>
    <property type="evidence" value="ECO:0007669"/>
    <property type="project" value="UniProtKB-ARBA"/>
</dbReference>
<evidence type="ECO:0000259" key="2">
    <source>
        <dbReference type="Pfam" id="PF19291"/>
    </source>
</evidence>
<dbReference type="EMBL" id="JQNX01000001">
    <property type="protein sequence ID" value="KIE59433.1"/>
    <property type="molecule type" value="Genomic_DNA"/>
</dbReference>
<gene>
    <name evidence="3" type="ORF">A946_01745</name>
    <name evidence="4" type="ORF">kam1_1351</name>
</gene>
<dbReference type="SUPFAM" id="SSF48208">
    <property type="entry name" value="Six-hairpin glycosidases"/>
    <property type="match status" value="1"/>
</dbReference>
<dbReference type="Pfam" id="PF19291">
    <property type="entry name" value="TREH_N"/>
    <property type="match status" value="1"/>
</dbReference>
<dbReference type="Proteomes" id="UP000315925">
    <property type="component" value="Chromosome"/>
</dbReference>
<dbReference type="GO" id="GO:0005975">
    <property type="term" value="P:carbohydrate metabolic process"/>
    <property type="evidence" value="ECO:0007669"/>
    <property type="project" value="InterPro"/>
</dbReference>
<accession>A0A0C1UUI4</accession>
<name>A0A0C1UUI4_9BACT</name>
<evidence type="ECO:0000313" key="6">
    <source>
        <dbReference type="Proteomes" id="UP000315925"/>
    </source>
</evidence>
<organism evidence="4 6">
    <name type="scientific">Methylacidiphilum kamchatkense Kam1</name>
    <dbReference type="NCBI Taxonomy" id="1202785"/>
    <lineage>
        <taxon>Bacteria</taxon>
        <taxon>Pseudomonadati</taxon>
        <taxon>Verrucomicrobiota</taxon>
        <taxon>Methylacidiphilae</taxon>
        <taxon>Methylacidiphilales</taxon>
        <taxon>Methylacidiphilaceae</taxon>
        <taxon>Methylacidiphilum (ex Ratnadevi et al. 2023)</taxon>
    </lineage>
</organism>
<dbReference type="EMBL" id="CP037899">
    <property type="protein sequence ID" value="QDQ42576.1"/>
    <property type="molecule type" value="Genomic_DNA"/>
</dbReference>
<proteinExistence type="predicted"/>
<dbReference type="InterPro" id="IPR008928">
    <property type="entry name" value="6-hairpin_glycosidase_sf"/>
</dbReference>
<dbReference type="AlphaFoldDB" id="A0A0C1UUI4"/>
<evidence type="ECO:0000259" key="1">
    <source>
        <dbReference type="Pfam" id="PF00723"/>
    </source>
</evidence>
<dbReference type="PANTHER" id="PTHR31616:SF0">
    <property type="entry name" value="GLUCAN 1,4-ALPHA-GLUCOSIDASE"/>
    <property type="match status" value="1"/>
</dbReference>
<dbReference type="Gene3D" id="1.50.10.10">
    <property type="match status" value="1"/>
</dbReference>
<dbReference type="InterPro" id="IPR011613">
    <property type="entry name" value="GH15-like"/>
</dbReference>
<feature type="domain" description="GH15-like" evidence="1">
    <location>
        <begin position="226"/>
        <end position="603"/>
    </location>
</feature>
<sequence>MAYQPIENHAIIGDMHTVALVAIDGSIDWLCIPYFDSPSVFGSLLDDKKGGCFKIAPSEHHLSYKQFYWPGTNVLVTRFLSTQGAAELTDFMPVGSSENTGSHRFRLIRRLTAVRGTISFSLECRPAFNYAQDQHETELTTIGAVFSTEKLRLLLTTDKPLQISENGVVSKFTLREGQTCDFALVQLLPGSEWGVHLSSREAENLFRQTVCYWRNWIARCKYSGRWREMVYRSALTLKLLTFKPTGAIIAAPTTSLPEEIGGIRNWDYRFSWIRDSAFTIYAFMRLGFTEEAQSYMEFLSKVYRGFSRKNPPLQIMYGIDGRHELKEMELNHLDGYKGSRPVRVGNGAYQQLQLDIYGELLDAVYLCNKYGAPISFEEWLEVKHLIEWVCENWQLEDEGIWEVRGKKRHFIYSKLMCWVALDRGMRLAEKRSFPADISRWRKIRNEIYTFIMEKGWNAKQKAFVQSYGSEALDASILMMPLVFFISPVDPMMLSTLQAIMRSSHEGGLLANNLVYRYNFRKTDDGLAGKEGTFNICTFWLVEALARAGQYQPQLLEEAHLLFERMLGFANHVGLYAEEIGFSGEALGNFPQALTHLSLISAAYNLNKVLEAKGG</sequence>
<evidence type="ECO:0000313" key="5">
    <source>
        <dbReference type="Proteomes" id="UP000031594"/>
    </source>
</evidence>
<reference evidence="4" key="2">
    <citation type="journal article" date="2019" name="BMC Genomics">
        <title>Complete genome sequence analysis of the thermoacidophilic verrucomicrobial methanotroph 'Candidatus Methylacidiphilum kamchatkense' strain Kam1 and comparison with its closest relatives.</title>
        <authorList>
            <person name="Kruse T."/>
            <person name="Ratnadevi C.M."/>
            <person name="Erikstad H.A."/>
            <person name="Birkeland N.K."/>
        </authorList>
    </citation>
    <scope>NUCLEOTIDE SEQUENCE</scope>
    <source>
        <strain evidence="4">Kam1</strain>
    </source>
</reference>
<dbReference type="PANTHER" id="PTHR31616">
    <property type="entry name" value="TREHALASE"/>
    <property type="match status" value="1"/>
</dbReference>